<dbReference type="GO" id="GO:0006207">
    <property type="term" value="P:'de novo' pyrimidine nucleobase biosynthetic process"/>
    <property type="evidence" value="ECO:0007669"/>
    <property type="project" value="TreeGrafter"/>
</dbReference>
<dbReference type="EMBL" id="PVTK01000002">
    <property type="protein sequence ID" value="PRY65658.1"/>
    <property type="molecule type" value="Genomic_DNA"/>
</dbReference>
<feature type="modified residue" description="N6-carboxylysine" evidence="10">
    <location>
        <position position="129"/>
    </location>
</feature>
<feature type="transmembrane region" description="Helical" evidence="12">
    <location>
        <begin position="14"/>
        <end position="37"/>
    </location>
</feature>
<dbReference type="AlphaFoldDB" id="A0A2T0V6G0"/>
<evidence type="ECO:0000256" key="12">
    <source>
        <dbReference type="SAM" id="Phobius"/>
    </source>
</evidence>
<feature type="domain" description="Amidohydrolase-related" evidence="13">
    <location>
        <begin position="41"/>
        <end position="335"/>
    </location>
</feature>
<evidence type="ECO:0000256" key="9">
    <source>
        <dbReference type="ARBA" id="ARBA00048492"/>
    </source>
</evidence>
<evidence type="ECO:0000259" key="13">
    <source>
        <dbReference type="Pfam" id="PF01979"/>
    </source>
</evidence>
<evidence type="ECO:0000256" key="6">
    <source>
        <dbReference type="ARBA" id="ARBA00022801"/>
    </source>
</evidence>
<feature type="binding site" evidence="10">
    <location>
        <position position="43"/>
    </location>
    <ligand>
        <name>Zn(2+)</name>
        <dbReference type="ChEBI" id="CHEBI:29105"/>
        <label>1</label>
    </ligand>
</feature>
<dbReference type="GO" id="GO:0005829">
    <property type="term" value="C:cytosol"/>
    <property type="evidence" value="ECO:0007669"/>
    <property type="project" value="TreeGrafter"/>
</dbReference>
<evidence type="ECO:0000256" key="8">
    <source>
        <dbReference type="ARBA" id="ARBA00022975"/>
    </source>
</evidence>
<comment type="caution">
    <text evidence="14">The sequence shown here is derived from an EMBL/GenBank/DDBJ whole genome shotgun (WGS) entry which is preliminary data.</text>
</comment>
<dbReference type="GO" id="GO:0004151">
    <property type="term" value="F:dihydroorotase activity"/>
    <property type="evidence" value="ECO:0007669"/>
    <property type="project" value="UniProtKB-UniRule"/>
</dbReference>
<comment type="catalytic activity">
    <reaction evidence="9 10 11">
        <text>(S)-dihydroorotate + H2O = N-carbamoyl-L-aspartate + H(+)</text>
        <dbReference type="Rhea" id="RHEA:24296"/>
        <dbReference type="ChEBI" id="CHEBI:15377"/>
        <dbReference type="ChEBI" id="CHEBI:15378"/>
        <dbReference type="ChEBI" id="CHEBI:30864"/>
        <dbReference type="ChEBI" id="CHEBI:32814"/>
        <dbReference type="EC" id="3.5.2.3"/>
    </reaction>
</comment>
<comment type="subunit">
    <text evidence="10">Homodimer.</text>
</comment>
<feature type="binding site" description="via carbamate group" evidence="10">
    <location>
        <position position="129"/>
    </location>
    <ligand>
        <name>Zn(2+)</name>
        <dbReference type="ChEBI" id="CHEBI:29105"/>
        <label>2</label>
    </ligand>
</feature>
<evidence type="ECO:0000313" key="14">
    <source>
        <dbReference type="EMBL" id="PRY65658.1"/>
    </source>
</evidence>
<dbReference type="PROSITE" id="PS00483">
    <property type="entry name" value="DIHYDROOROTASE_2"/>
    <property type="match status" value="1"/>
</dbReference>
<dbReference type="GO" id="GO:0008270">
    <property type="term" value="F:zinc ion binding"/>
    <property type="evidence" value="ECO:0007669"/>
    <property type="project" value="UniProtKB-UniRule"/>
</dbReference>
<feature type="binding site" description="via carbamate group" evidence="10">
    <location>
        <position position="129"/>
    </location>
    <ligand>
        <name>Zn(2+)</name>
        <dbReference type="ChEBI" id="CHEBI:29105"/>
        <label>1</label>
    </ligand>
</feature>
<keyword evidence="12" id="KW-0472">Membrane</keyword>
<dbReference type="GO" id="GO:0044205">
    <property type="term" value="P:'de novo' UMP biosynthetic process"/>
    <property type="evidence" value="ECO:0007669"/>
    <property type="project" value="UniProtKB-UniRule"/>
</dbReference>
<dbReference type="NCBIfam" id="TIGR00856">
    <property type="entry name" value="pyrC_dimer"/>
    <property type="match status" value="1"/>
</dbReference>
<feature type="binding site" evidence="10">
    <location>
        <position position="166"/>
    </location>
    <ligand>
        <name>substrate</name>
    </ligand>
</feature>
<dbReference type="CDD" id="cd01294">
    <property type="entry name" value="DHOase"/>
    <property type="match status" value="1"/>
</dbReference>
<feature type="binding site" evidence="10">
    <location>
        <begin position="45"/>
        <end position="47"/>
    </location>
    <ligand>
        <name>substrate</name>
    </ligand>
</feature>
<dbReference type="InterPro" id="IPR004721">
    <property type="entry name" value="DHOdimr"/>
</dbReference>
<evidence type="ECO:0000256" key="3">
    <source>
        <dbReference type="ARBA" id="ARBA00005631"/>
    </source>
</evidence>
<comment type="function">
    <text evidence="1 10">Catalyzes the reversible cyclization of carbamoyl aspartate to dihydroorotate.</text>
</comment>
<evidence type="ECO:0000256" key="7">
    <source>
        <dbReference type="ARBA" id="ARBA00022833"/>
    </source>
</evidence>
<gene>
    <name evidence="10" type="primary">pyrC</name>
    <name evidence="14" type="ORF">B0H98_102186</name>
</gene>
<comment type="cofactor">
    <cofactor evidence="10 11">
        <name>Zn(2+)</name>
        <dbReference type="ChEBI" id="CHEBI:29105"/>
    </cofactor>
    <text evidence="10 11">Binds 2 Zn(2+) ions per subunit.</text>
</comment>
<dbReference type="PROSITE" id="PS00482">
    <property type="entry name" value="DIHYDROOROTASE_1"/>
    <property type="match status" value="1"/>
</dbReference>
<dbReference type="FunFam" id="3.20.20.140:FF:000006">
    <property type="entry name" value="Dihydroorotase"/>
    <property type="match status" value="1"/>
</dbReference>
<comment type="similarity">
    <text evidence="3 10 11">Belongs to the metallo-dependent hydrolases superfamily. DHOase family. Class II DHOase subfamily.</text>
</comment>
<feature type="binding site" evidence="10">
    <location>
        <position position="281"/>
    </location>
    <ligand>
        <name>substrate</name>
    </ligand>
</feature>
<feature type="binding site" evidence="10">
    <location>
        <position position="204"/>
    </location>
    <ligand>
        <name>Zn(2+)</name>
        <dbReference type="ChEBI" id="CHEBI:29105"/>
        <label>2</label>
    </ligand>
</feature>
<feature type="binding site" evidence="10">
    <location>
        <position position="71"/>
    </location>
    <ligand>
        <name>substrate</name>
    </ligand>
</feature>
<dbReference type="EC" id="3.5.2.3" evidence="4 10"/>
<dbReference type="InterPro" id="IPR006680">
    <property type="entry name" value="Amidohydro-rel"/>
</dbReference>
<feature type="binding site" evidence="10">
    <location>
        <position position="166"/>
    </location>
    <ligand>
        <name>Zn(2+)</name>
        <dbReference type="ChEBI" id="CHEBI:29105"/>
        <label>2</label>
    </ligand>
</feature>
<dbReference type="SUPFAM" id="SSF51556">
    <property type="entry name" value="Metallo-dependent hydrolases"/>
    <property type="match status" value="1"/>
</dbReference>
<feature type="binding site" evidence="10">
    <location>
        <position position="45"/>
    </location>
    <ligand>
        <name>Zn(2+)</name>
        <dbReference type="ChEBI" id="CHEBI:29105"/>
        <label>1</label>
    </ligand>
</feature>
<feature type="binding site" evidence="10">
    <location>
        <position position="277"/>
    </location>
    <ligand>
        <name>Zn(2+)</name>
        <dbReference type="ChEBI" id="CHEBI:29105"/>
        <label>1</label>
    </ligand>
</feature>
<feature type="binding site" evidence="10">
    <location>
        <position position="293"/>
    </location>
    <ligand>
        <name>substrate</name>
    </ligand>
</feature>
<dbReference type="PIRSF" id="PIRSF001237">
    <property type="entry name" value="DHOdimr"/>
    <property type="match status" value="1"/>
</dbReference>
<organism evidence="14 15">
    <name type="scientific">Vreelandella songnenensis</name>
    <dbReference type="NCBI Taxonomy" id="1176243"/>
    <lineage>
        <taxon>Bacteria</taxon>
        <taxon>Pseudomonadati</taxon>
        <taxon>Pseudomonadota</taxon>
        <taxon>Gammaproteobacteria</taxon>
        <taxon>Oceanospirillales</taxon>
        <taxon>Halomonadaceae</taxon>
        <taxon>Vreelandella</taxon>
    </lineage>
</organism>
<dbReference type="Proteomes" id="UP000237647">
    <property type="component" value="Unassembled WGS sequence"/>
</dbReference>
<keyword evidence="8 10" id="KW-0665">Pyrimidine biosynthesis</keyword>
<name>A0A2T0V6G0_9GAMM</name>
<evidence type="ECO:0000256" key="4">
    <source>
        <dbReference type="ARBA" id="ARBA00012860"/>
    </source>
</evidence>
<keyword evidence="12" id="KW-1133">Transmembrane helix</keyword>
<dbReference type="HAMAP" id="MF_00219">
    <property type="entry name" value="PyrC_classII"/>
    <property type="match status" value="1"/>
</dbReference>
<dbReference type="Gene3D" id="3.20.20.140">
    <property type="entry name" value="Metal-dependent hydrolases"/>
    <property type="match status" value="1"/>
</dbReference>
<accession>A0A2T0V6G0</accession>
<keyword evidence="6 10" id="KW-0378">Hydrolase</keyword>
<evidence type="ECO:0000256" key="1">
    <source>
        <dbReference type="ARBA" id="ARBA00002368"/>
    </source>
</evidence>
<protein>
    <recommendedName>
        <fullName evidence="4 10">Dihydroorotase</fullName>
        <shortName evidence="10">DHOase</shortName>
        <ecNumber evidence="4 10">3.5.2.3</ecNumber>
    </recommendedName>
</protein>
<dbReference type="Pfam" id="PF01979">
    <property type="entry name" value="Amidohydro_1"/>
    <property type="match status" value="1"/>
</dbReference>
<dbReference type="InterPro" id="IPR032466">
    <property type="entry name" value="Metal_Hydrolase"/>
</dbReference>
<evidence type="ECO:0000256" key="2">
    <source>
        <dbReference type="ARBA" id="ARBA00004880"/>
    </source>
</evidence>
<keyword evidence="7 10" id="KW-0862">Zinc</keyword>
<feature type="binding site" evidence="10">
    <location>
        <position position="249"/>
    </location>
    <ligand>
        <name>substrate</name>
    </ligand>
</feature>
<evidence type="ECO:0000256" key="5">
    <source>
        <dbReference type="ARBA" id="ARBA00022723"/>
    </source>
</evidence>
<reference evidence="14 15" key="1">
    <citation type="submission" date="2018-03" db="EMBL/GenBank/DDBJ databases">
        <title>Genomic Encyclopedia of Type Strains, Phase III (KMG-III): the genomes of soil and plant-associated and newly described type strains.</title>
        <authorList>
            <person name="Whitman W."/>
        </authorList>
    </citation>
    <scope>NUCLEOTIDE SEQUENCE [LARGE SCALE GENOMIC DNA]</scope>
    <source>
        <strain evidence="14 15">CGMCC 1.12152</strain>
    </source>
</reference>
<dbReference type="InterPro" id="IPR002195">
    <property type="entry name" value="Dihydroorotase_CS"/>
</dbReference>
<keyword evidence="5 10" id="KW-0479">Metal-binding</keyword>
<evidence type="ECO:0000256" key="10">
    <source>
        <dbReference type="HAMAP-Rule" id="MF_00219"/>
    </source>
</evidence>
<keyword evidence="15" id="KW-1185">Reference proteome</keyword>
<proteinExistence type="inferred from homology"/>
<keyword evidence="12" id="KW-0812">Transmembrane</keyword>
<dbReference type="PANTHER" id="PTHR43137:SF1">
    <property type="entry name" value="DIHYDROOROTASE"/>
    <property type="match status" value="1"/>
</dbReference>
<evidence type="ECO:0000256" key="11">
    <source>
        <dbReference type="RuleBase" id="RU003440"/>
    </source>
</evidence>
<feature type="active site" evidence="10">
    <location>
        <position position="277"/>
    </location>
</feature>
<dbReference type="UniPathway" id="UPA00070">
    <property type="reaction ID" value="UER00117"/>
</dbReference>
<evidence type="ECO:0000313" key="15">
    <source>
        <dbReference type="Proteomes" id="UP000237647"/>
    </source>
</evidence>
<dbReference type="PANTHER" id="PTHR43137">
    <property type="entry name" value="DIHYDROOROTASE"/>
    <property type="match status" value="1"/>
</dbReference>
<comment type="pathway">
    <text evidence="2 10 11">Pyrimidine metabolism; UMP biosynthesis via de novo pathway; (S)-dihydroorotate from bicarbonate: step 3/3.</text>
</comment>
<sequence>MLWHPRTDFSAGRIAYTVAVFSSFISLGLAVDVITLTRPDDWHLHLRDGEALKAVVGHTAAQMGRAIIMPNLTPPVTTTAQALEYRERILAALPEGSTFEPLMTLYLTDTTPPDEIERAARSGVIKAVKLYPAGATTNSDSGVTDLAHCDDTIAMLAKVGMPLLVHGEVTTADIDIFDREAVFIERVMKPLLARHPALKVVFEHITTQQAAEFVAQAPDNIAATITAHHLLFNRNKMLVGGIRPHYYCLPILKREQHRQALLKAATSGSAKFFLGTDSAPHAQGDKESSCGCAGAYTAPAAIELYARAFDEMGALDKLEAFASLNGPRFYGLDPNPDSITLERKSWQLPDSYPYANGKSIIPLLAGESLEWSIKA</sequence>